<evidence type="ECO:0000259" key="6">
    <source>
        <dbReference type="Pfam" id="PF25917"/>
    </source>
</evidence>
<sequence>MSIRPIAKISVVLGLCLALVACQSDKKGQPDMRLPVSAVEVTVADASWPSQFQAQASGSRAVEVRARVQGIIEKRLYNEGDFVKAGQQMFQLERDQYEAQVQQAQAQYVNAEREWKRIRPLYEKNAVSQKDRDSALAAYDSAKASLRQAKINLDYCQVVAPVSGYSSKENYTPGNLVSNNSLLTYVNQTDPMYIDFSIAAPDRMLRQQLAASGVLVFPKDNRYKARLRLLDGTMYGTEGDVTFIDSQVQPTTGVIKARAVFPNADGQIMPGQYVRLFVEGDILKNAILIPQKCVVVTQKGTVVMGLDKDDKVYPIPITVTVAVGDQYLVGSGLKGGERIISEGIIKARPGTQVRVQQAGGQQPQDAAPKK</sequence>
<evidence type="ECO:0000256" key="2">
    <source>
        <dbReference type="ARBA" id="ARBA00009477"/>
    </source>
</evidence>
<dbReference type="Gene3D" id="2.40.420.20">
    <property type="match status" value="1"/>
</dbReference>
<dbReference type="GO" id="GO:0030313">
    <property type="term" value="C:cell envelope"/>
    <property type="evidence" value="ECO:0007669"/>
    <property type="project" value="UniProtKB-SubCell"/>
</dbReference>
<dbReference type="PANTHER" id="PTHR30158:SF3">
    <property type="entry name" value="MULTIDRUG EFFLUX PUMP SUBUNIT ACRA-RELATED"/>
    <property type="match status" value="1"/>
</dbReference>
<dbReference type="Pfam" id="PF25967">
    <property type="entry name" value="RND-MFP_C"/>
    <property type="match status" value="1"/>
</dbReference>
<evidence type="ECO:0000256" key="3">
    <source>
        <dbReference type="SAM" id="Coils"/>
    </source>
</evidence>
<dbReference type="AlphaFoldDB" id="A0A212JKY9"/>
<feature type="domain" description="Multidrug resistance protein MdtA-like barrel-sandwich hybrid" evidence="6">
    <location>
        <begin position="60"/>
        <end position="181"/>
    </location>
</feature>
<dbReference type="Pfam" id="PF25917">
    <property type="entry name" value="BSH_RND"/>
    <property type="match status" value="1"/>
</dbReference>
<keyword evidence="4" id="KW-0732">Signal</keyword>
<feature type="chain" id="PRO_5012126084" evidence="4">
    <location>
        <begin position="24"/>
        <end position="370"/>
    </location>
</feature>
<dbReference type="GO" id="GO:0005886">
    <property type="term" value="C:plasma membrane"/>
    <property type="evidence" value="ECO:0007669"/>
    <property type="project" value="TreeGrafter"/>
</dbReference>
<evidence type="ECO:0000256" key="1">
    <source>
        <dbReference type="ARBA" id="ARBA00004196"/>
    </source>
</evidence>
<dbReference type="InterPro" id="IPR058624">
    <property type="entry name" value="MdtA-like_HH"/>
</dbReference>
<dbReference type="Gene3D" id="1.10.287.470">
    <property type="entry name" value="Helix hairpin bin"/>
    <property type="match status" value="1"/>
</dbReference>
<feature type="domain" description="Multidrug resistance protein MdtA-like alpha-helical hairpin" evidence="5">
    <location>
        <begin position="95"/>
        <end position="155"/>
    </location>
</feature>
<dbReference type="NCBIfam" id="TIGR01730">
    <property type="entry name" value="RND_mfp"/>
    <property type="match status" value="1"/>
</dbReference>
<evidence type="ECO:0000259" key="5">
    <source>
        <dbReference type="Pfam" id="PF25876"/>
    </source>
</evidence>
<dbReference type="GO" id="GO:0046677">
    <property type="term" value="P:response to antibiotic"/>
    <property type="evidence" value="ECO:0007669"/>
    <property type="project" value="TreeGrafter"/>
</dbReference>
<evidence type="ECO:0000313" key="9">
    <source>
        <dbReference type="EMBL" id="SBV99955.1"/>
    </source>
</evidence>
<dbReference type="Pfam" id="PF25944">
    <property type="entry name" value="Beta-barrel_RND"/>
    <property type="match status" value="1"/>
</dbReference>
<proteinExistence type="inferred from homology"/>
<gene>
    <name evidence="9" type="ORF">KM92DES2_11293</name>
</gene>
<protein>
    <submittedName>
        <fullName evidence="9">Uncharacterized protein</fullName>
    </submittedName>
</protein>
<feature type="domain" description="Multidrug resistance protein MdtA-like C-terminal permuted SH3" evidence="8">
    <location>
        <begin position="285"/>
        <end position="344"/>
    </location>
</feature>
<dbReference type="InterPro" id="IPR058626">
    <property type="entry name" value="MdtA-like_b-barrel"/>
</dbReference>
<dbReference type="SUPFAM" id="SSF111369">
    <property type="entry name" value="HlyD-like secretion proteins"/>
    <property type="match status" value="1"/>
</dbReference>
<comment type="subcellular location">
    <subcellularLocation>
        <location evidence="1">Cell envelope</location>
    </subcellularLocation>
</comment>
<comment type="similarity">
    <text evidence="2">Belongs to the membrane fusion protein (MFP) (TC 8.A.1) family.</text>
</comment>
<feature type="domain" description="Multidrug resistance protein MdtA-like beta-barrel" evidence="7">
    <location>
        <begin position="191"/>
        <end position="278"/>
    </location>
</feature>
<dbReference type="GO" id="GO:0022857">
    <property type="term" value="F:transmembrane transporter activity"/>
    <property type="evidence" value="ECO:0007669"/>
    <property type="project" value="InterPro"/>
</dbReference>
<dbReference type="InterPro" id="IPR006143">
    <property type="entry name" value="RND_pump_MFP"/>
</dbReference>
<dbReference type="Gene3D" id="2.40.50.100">
    <property type="match status" value="1"/>
</dbReference>
<dbReference type="Gene3D" id="2.40.30.170">
    <property type="match status" value="1"/>
</dbReference>
<organism evidence="9">
    <name type="scientific">uncultured Desulfovibrio sp</name>
    <dbReference type="NCBI Taxonomy" id="167968"/>
    <lineage>
        <taxon>Bacteria</taxon>
        <taxon>Pseudomonadati</taxon>
        <taxon>Thermodesulfobacteriota</taxon>
        <taxon>Desulfovibrionia</taxon>
        <taxon>Desulfovibrionales</taxon>
        <taxon>Desulfovibrionaceae</taxon>
        <taxon>Desulfovibrio</taxon>
        <taxon>environmental samples</taxon>
    </lineage>
</organism>
<name>A0A212JKY9_9BACT</name>
<reference evidence="9" key="1">
    <citation type="submission" date="2016-04" db="EMBL/GenBank/DDBJ databases">
        <authorList>
            <person name="Evans L.H."/>
            <person name="Alamgir A."/>
            <person name="Owens N."/>
            <person name="Weber N.D."/>
            <person name="Virtaneva K."/>
            <person name="Barbian K."/>
            <person name="Babar A."/>
            <person name="Rosenke K."/>
        </authorList>
    </citation>
    <scope>NUCLEOTIDE SEQUENCE</scope>
    <source>
        <strain evidence="9">92-2</strain>
    </source>
</reference>
<feature type="signal peptide" evidence="4">
    <location>
        <begin position="1"/>
        <end position="23"/>
    </location>
</feature>
<dbReference type="Pfam" id="PF25876">
    <property type="entry name" value="HH_MFP_RND"/>
    <property type="match status" value="1"/>
</dbReference>
<evidence type="ECO:0000259" key="7">
    <source>
        <dbReference type="Pfam" id="PF25944"/>
    </source>
</evidence>
<dbReference type="EMBL" id="FLUP01000001">
    <property type="protein sequence ID" value="SBV99955.1"/>
    <property type="molecule type" value="Genomic_DNA"/>
</dbReference>
<feature type="coiled-coil region" evidence="3">
    <location>
        <begin position="87"/>
        <end position="114"/>
    </location>
</feature>
<dbReference type="InterPro" id="IPR058625">
    <property type="entry name" value="MdtA-like_BSH"/>
</dbReference>
<evidence type="ECO:0000256" key="4">
    <source>
        <dbReference type="SAM" id="SignalP"/>
    </source>
</evidence>
<evidence type="ECO:0000259" key="8">
    <source>
        <dbReference type="Pfam" id="PF25967"/>
    </source>
</evidence>
<dbReference type="PANTHER" id="PTHR30158">
    <property type="entry name" value="ACRA/E-RELATED COMPONENT OF DRUG EFFLUX TRANSPORTER"/>
    <property type="match status" value="1"/>
</dbReference>
<dbReference type="RefSeq" id="WP_192112190.1">
    <property type="nucleotide sequence ID" value="NZ_CALHHP010000026.1"/>
</dbReference>
<dbReference type="InterPro" id="IPR058627">
    <property type="entry name" value="MdtA-like_C"/>
</dbReference>
<keyword evidence="3" id="KW-0175">Coiled coil</keyword>
<dbReference type="PROSITE" id="PS51257">
    <property type="entry name" value="PROKAR_LIPOPROTEIN"/>
    <property type="match status" value="1"/>
</dbReference>
<accession>A0A212JKY9</accession>